<accession>A0A7J4GS65</accession>
<protein>
    <submittedName>
        <fullName evidence="2">Uncharacterized protein</fullName>
    </submittedName>
</protein>
<keyword evidence="1" id="KW-1133">Transmembrane helix</keyword>
<evidence type="ECO:0000313" key="2">
    <source>
        <dbReference type="EMBL" id="HIF37477.1"/>
    </source>
</evidence>
<feature type="transmembrane region" description="Helical" evidence="1">
    <location>
        <begin position="76"/>
        <end position="95"/>
    </location>
</feature>
<feature type="transmembrane region" description="Helical" evidence="1">
    <location>
        <begin position="38"/>
        <end position="56"/>
    </location>
</feature>
<organism evidence="2 3">
    <name type="scientific">Marine Group III euryarchaeote</name>
    <dbReference type="NCBI Taxonomy" id="2173149"/>
    <lineage>
        <taxon>Archaea</taxon>
        <taxon>Methanobacteriati</taxon>
        <taxon>Thermoplasmatota</taxon>
        <taxon>Thermoplasmata</taxon>
        <taxon>Candidatus Thermoprofundales</taxon>
    </lineage>
</organism>
<dbReference type="EMBL" id="DUCX01000059">
    <property type="protein sequence ID" value="HIF37477.1"/>
    <property type="molecule type" value="Genomic_DNA"/>
</dbReference>
<keyword evidence="1" id="KW-0472">Membrane</keyword>
<evidence type="ECO:0000313" key="3">
    <source>
        <dbReference type="Proteomes" id="UP000585802"/>
    </source>
</evidence>
<name>A0A7J4GS65_9ARCH</name>
<sequence length="103" mass="11786">MVRDEAPSILYQHKDKQYIIRDISKVMNAEERDLIRALPNRLLGIIFGIIMIVNAGPFGKAAPEEIQDIVTTNLNLLGYLIIVMSFLRIAIDYWLKLTPESKD</sequence>
<proteinExistence type="predicted"/>
<evidence type="ECO:0000256" key="1">
    <source>
        <dbReference type="SAM" id="Phobius"/>
    </source>
</evidence>
<keyword evidence="1" id="KW-0812">Transmembrane</keyword>
<dbReference type="Proteomes" id="UP000585802">
    <property type="component" value="Unassembled WGS sequence"/>
</dbReference>
<gene>
    <name evidence="2" type="ORF">EYQ70_03630</name>
</gene>
<comment type="caution">
    <text evidence="2">The sequence shown here is derived from an EMBL/GenBank/DDBJ whole genome shotgun (WGS) entry which is preliminary data.</text>
</comment>
<dbReference type="AlphaFoldDB" id="A0A7J4GS65"/>
<reference evidence="3" key="1">
    <citation type="journal article" date="2019" name="bioRxiv">
        <title>Genome diversification in globally distributed novel marine Proteobacteria is linked to environmental adaptation.</title>
        <authorList>
            <person name="Zhou Z."/>
            <person name="Tran P.Q."/>
            <person name="Kieft K."/>
            <person name="Anantharaman K."/>
        </authorList>
    </citation>
    <scope>NUCLEOTIDE SEQUENCE [LARGE SCALE GENOMIC DNA]</scope>
</reference>